<protein>
    <recommendedName>
        <fullName evidence="2">C-type lectin domain-containing protein</fullName>
    </recommendedName>
</protein>
<reference evidence="3" key="2">
    <citation type="submission" date="2025-09" db="UniProtKB">
        <authorList>
            <consortium name="Ensembl"/>
        </authorList>
    </citation>
    <scope>IDENTIFICATION</scope>
</reference>
<dbReference type="Pfam" id="PF00059">
    <property type="entry name" value="Lectin_C"/>
    <property type="match status" value="1"/>
</dbReference>
<sequence>MHLLLYFWADFFSLNEFWIFSFYFSYWSENEPNGKTEENCADIKSFEIERSWNDESCSHKLNWICEMKLNP</sequence>
<evidence type="ECO:0000313" key="3">
    <source>
        <dbReference type="Ensembl" id="ENSCVAP00000006179.1"/>
    </source>
</evidence>
<keyword evidence="1" id="KW-1015">Disulfide bond</keyword>
<dbReference type="GeneTree" id="ENSGT00970000193973"/>
<evidence type="ECO:0000313" key="4">
    <source>
        <dbReference type="Proteomes" id="UP000265020"/>
    </source>
</evidence>
<dbReference type="InterPro" id="IPR016187">
    <property type="entry name" value="CTDL_fold"/>
</dbReference>
<dbReference type="OMA" id="WFWILET"/>
<reference evidence="3" key="1">
    <citation type="submission" date="2025-08" db="UniProtKB">
        <authorList>
            <consortium name="Ensembl"/>
        </authorList>
    </citation>
    <scope>IDENTIFICATION</scope>
</reference>
<dbReference type="Proteomes" id="UP000265020">
    <property type="component" value="Unassembled WGS sequence"/>
</dbReference>
<dbReference type="InterPro" id="IPR016186">
    <property type="entry name" value="C-type_lectin-like/link_sf"/>
</dbReference>
<dbReference type="Gene3D" id="3.10.100.10">
    <property type="entry name" value="Mannose-Binding Protein A, subunit A"/>
    <property type="match status" value="1"/>
</dbReference>
<organism evidence="3 4">
    <name type="scientific">Cyprinodon variegatus</name>
    <name type="common">Sheepshead minnow</name>
    <dbReference type="NCBI Taxonomy" id="28743"/>
    <lineage>
        <taxon>Eukaryota</taxon>
        <taxon>Metazoa</taxon>
        <taxon>Chordata</taxon>
        <taxon>Craniata</taxon>
        <taxon>Vertebrata</taxon>
        <taxon>Euteleostomi</taxon>
        <taxon>Actinopterygii</taxon>
        <taxon>Neopterygii</taxon>
        <taxon>Teleostei</taxon>
        <taxon>Neoteleostei</taxon>
        <taxon>Acanthomorphata</taxon>
        <taxon>Ovalentaria</taxon>
        <taxon>Atherinomorphae</taxon>
        <taxon>Cyprinodontiformes</taxon>
        <taxon>Cyprinodontidae</taxon>
        <taxon>Cyprinodon</taxon>
    </lineage>
</organism>
<keyword evidence="4" id="KW-1185">Reference proteome</keyword>
<evidence type="ECO:0000256" key="1">
    <source>
        <dbReference type="ARBA" id="ARBA00023157"/>
    </source>
</evidence>
<evidence type="ECO:0000259" key="2">
    <source>
        <dbReference type="PROSITE" id="PS50041"/>
    </source>
</evidence>
<dbReference type="Ensembl" id="ENSCVAT00000005428.1">
    <property type="protein sequence ID" value="ENSCVAP00000006179.1"/>
    <property type="gene ID" value="ENSCVAG00000007677.1"/>
</dbReference>
<name>A0A3Q2CLJ0_CYPVA</name>
<proteinExistence type="predicted"/>
<feature type="domain" description="C-type lectin" evidence="2">
    <location>
        <begin position="6"/>
        <end position="66"/>
    </location>
</feature>
<dbReference type="SUPFAM" id="SSF56436">
    <property type="entry name" value="C-type lectin-like"/>
    <property type="match status" value="1"/>
</dbReference>
<dbReference type="AlphaFoldDB" id="A0A3Q2CLJ0"/>
<dbReference type="InterPro" id="IPR001304">
    <property type="entry name" value="C-type_lectin-like"/>
</dbReference>
<dbReference type="PROSITE" id="PS00615">
    <property type="entry name" value="C_TYPE_LECTIN_1"/>
    <property type="match status" value="1"/>
</dbReference>
<dbReference type="PROSITE" id="PS50041">
    <property type="entry name" value="C_TYPE_LECTIN_2"/>
    <property type="match status" value="1"/>
</dbReference>
<accession>A0A3Q2CLJ0</accession>
<dbReference type="InterPro" id="IPR018378">
    <property type="entry name" value="C-type_lectin_CS"/>
</dbReference>